<dbReference type="InterPro" id="IPR003594">
    <property type="entry name" value="HATPase_dom"/>
</dbReference>
<feature type="compositionally biased region" description="Polar residues" evidence="13">
    <location>
        <begin position="702"/>
        <end position="717"/>
    </location>
</feature>
<feature type="compositionally biased region" description="Gly residues" evidence="13">
    <location>
        <begin position="1026"/>
        <end position="1039"/>
    </location>
</feature>
<feature type="compositionally biased region" description="Basic and acidic residues" evidence="13">
    <location>
        <begin position="1103"/>
        <end position="1112"/>
    </location>
</feature>
<evidence type="ECO:0000256" key="7">
    <source>
        <dbReference type="ARBA" id="ARBA00022741"/>
    </source>
</evidence>
<dbReference type="Pfam" id="PF08376">
    <property type="entry name" value="NIT"/>
    <property type="match status" value="1"/>
</dbReference>
<evidence type="ECO:0000256" key="5">
    <source>
        <dbReference type="ARBA" id="ARBA00022679"/>
    </source>
</evidence>
<feature type="domain" description="HAMP" evidence="16">
    <location>
        <begin position="345"/>
        <end position="399"/>
    </location>
</feature>
<evidence type="ECO:0000256" key="9">
    <source>
        <dbReference type="ARBA" id="ARBA00022840"/>
    </source>
</evidence>
<feature type="compositionally biased region" description="Basic and acidic residues" evidence="13">
    <location>
        <begin position="920"/>
        <end position="936"/>
    </location>
</feature>
<feature type="compositionally biased region" description="Basic and acidic residues" evidence="13">
    <location>
        <begin position="1051"/>
        <end position="1066"/>
    </location>
</feature>
<dbReference type="Pfam" id="PF02518">
    <property type="entry name" value="HATPase_c"/>
    <property type="match status" value="1"/>
</dbReference>
<feature type="compositionally biased region" description="Basic and acidic residues" evidence="13">
    <location>
        <begin position="9"/>
        <end position="24"/>
    </location>
</feature>
<evidence type="ECO:0000256" key="3">
    <source>
        <dbReference type="ARBA" id="ARBA00012438"/>
    </source>
</evidence>
<evidence type="ECO:0000313" key="18">
    <source>
        <dbReference type="Proteomes" id="UP000663421"/>
    </source>
</evidence>
<dbReference type="InterPro" id="IPR050980">
    <property type="entry name" value="2C_sensor_his_kinase"/>
</dbReference>
<dbReference type="EMBL" id="CP065050">
    <property type="protein sequence ID" value="QPI58573.1"/>
    <property type="molecule type" value="Genomic_DNA"/>
</dbReference>
<proteinExistence type="predicted"/>
<dbReference type="InterPro" id="IPR013587">
    <property type="entry name" value="Nitrate/nitrite_sensing"/>
</dbReference>
<feature type="transmembrane region" description="Helical" evidence="14">
    <location>
        <begin position="35"/>
        <end position="58"/>
    </location>
</feature>
<feature type="compositionally biased region" description="Low complexity" evidence="13">
    <location>
        <begin position="813"/>
        <end position="826"/>
    </location>
</feature>
<feature type="compositionally biased region" description="Basic and acidic residues" evidence="13">
    <location>
        <begin position="943"/>
        <end position="977"/>
    </location>
</feature>
<evidence type="ECO:0000256" key="6">
    <source>
        <dbReference type="ARBA" id="ARBA00022692"/>
    </source>
</evidence>
<gene>
    <name evidence="17" type="ORF">I1A49_29995</name>
</gene>
<dbReference type="Gene3D" id="6.10.340.10">
    <property type="match status" value="1"/>
</dbReference>
<organism evidence="17 18">
    <name type="scientific">Streptomyces malaysiensis</name>
    <dbReference type="NCBI Taxonomy" id="92644"/>
    <lineage>
        <taxon>Bacteria</taxon>
        <taxon>Bacillati</taxon>
        <taxon>Actinomycetota</taxon>
        <taxon>Actinomycetes</taxon>
        <taxon>Kitasatosporales</taxon>
        <taxon>Streptomycetaceae</taxon>
        <taxon>Streptomyces</taxon>
        <taxon>Streptomyces violaceusniger group</taxon>
    </lineage>
</organism>
<feature type="region of interest" description="Disordered" evidence="13">
    <location>
        <begin position="1"/>
        <end position="30"/>
    </location>
</feature>
<feature type="compositionally biased region" description="Basic and acidic residues" evidence="13">
    <location>
        <begin position="871"/>
        <end position="883"/>
    </location>
</feature>
<feature type="domain" description="Histidine kinase" evidence="15">
    <location>
        <begin position="552"/>
        <end position="663"/>
    </location>
</feature>
<evidence type="ECO:0000256" key="11">
    <source>
        <dbReference type="ARBA" id="ARBA00023012"/>
    </source>
</evidence>
<evidence type="ECO:0000256" key="14">
    <source>
        <dbReference type="SAM" id="Phobius"/>
    </source>
</evidence>
<feature type="region of interest" description="Disordered" evidence="13">
    <location>
        <begin position="692"/>
        <end position="1146"/>
    </location>
</feature>
<feature type="compositionally biased region" description="Low complexity" evidence="13">
    <location>
        <begin position="721"/>
        <end position="734"/>
    </location>
</feature>
<dbReference type="InterPro" id="IPR005467">
    <property type="entry name" value="His_kinase_dom"/>
</dbReference>
<evidence type="ECO:0000259" key="15">
    <source>
        <dbReference type="PROSITE" id="PS50109"/>
    </source>
</evidence>
<keyword evidence="9" id="KW-0067">ATP-binding</keyword>
<comment type="subcellular location">
    <subcellularLocation>
        <location evidence="2">Membrane</location>
    </subcellularLocation>
</comment>
<evidence type="ECO:0000256" key="1">
    <source>
        <dbReference type="ARBA" id="ARBA00000085"/>
    </source>
</evidence>
<reference evidence="17 18" key="1">
    <citation type="submission" date="2020-11" db="EMBL/GenBank/DDBJ databases">
        <title>Complete genome sequence unveiled secondary metabolic potentials in Streptomyces solisilvae HNM0141.</title>
        <authorList>
            <person name="Huang X."/>
        </authorList>
    </citation>
    <scope>NUCLEOTIDE SEQUENCE [LARGE SCALE GENOMIC DNA]</scope>
    <source>
        <strain evidence="17 18">HNM0141</strain>
    </source>
</reference>
<name>A0ABX6WAV5_STRMQ</name>
<sequence>MRKKRLRGTTRDAVDEPRQDEVTPRRNTTRVRRRLTTSVVLVSVAVLGAGTPAVLLALDDTTDAQRLVDLAETNRGAVTLAHALADERDAMTRFVADGRSTASGGGVSEETRARVDLRIREVRRQVPASVRRLLDALPELRQEALTGKGSALDVFTSYTRTVQALNGVTDTLAHRLPADSETAATAALAPLGRAVEEASATRGLLLAALDAGGGQSTLVSAAQRTNVREQSALADFEQLAPAAMREAYDRTVNGTEVTNAEHYLDRLTDQDHFAGNDFFLNEDRVEAGLNARIDRMRGAQSSLASGEAAQLARLRDDEVTALELRIGIVGAALLVALGAGVHSARSMTRPLAVLRLGARRVAADPPAEEPVAFTGRDDEFADAVRAVNELHAKAAQAYERVTELETERTRLVGERQRLADERDGLRAERDAVATRLEGLRARVHGSFVSLALRSLGLIERQLAIIESLEEREQDPDRLETLFQLDHLATGMRRYGENLLVIAGSENKATHPGPVPLLDVLRASISEVERYDRVQIQALPPHAQVAGFAADSVSHLIAELLENATSFSPPDASVQVSGWLLETGEVMLSVQDEGIGMTPERFVELNNRLADPVPEYCQGPQPEDPLGLGLYVVTRLAARHGIRVQLREQQPGGVAAVVVLPTKILPSGPPGAGLPPAPPVGVGATFGGTGPASFLGFPGSEAEANSNTLPGQTRSVSPDQEGAPPSGAAGPVPSRRPSRSCPPRRRRSRSHPPRRPRSCSRRSRRSRSGTRCPGRRAGARGRAAARPELAPRPDPAPADAAMPVGTAADPERTASAASSSSSSWAVSGEGWGRTVDTGRDYPMDPTPPRGHPAAEDAGALPALPKRVPKLAQADERDGARHGADDQAPAPQDGEPEVPAVEQTMELTPRRLREGYGDPEDRDGRPDRTDRADRESRTGRASGRTVRESRESRQDREGRGGREDAADRADPDDPADREWYFGGHGIRPVGAAAWGPAHGGPASRGGLTDGAPASHDGPEDSVPSTPGGVAGTGGERAGGGEPSADPYAIGPDQHARPADEAARTDKGLPKRTPRNLAVREPDPRERTGSVSADELRRRLGGFQRGAREGHRDAAAEIAARGEPVRRRGEPAGQTGAQIEGGTVEEARG</sequence>
<dbReference type="InterPro" id="IPR036890">
    <property type="entry name" value="HATPase_C_sf"/>
</dbReference>
<evidence type="ECO:0000256" key="12">
    <source>
        <dbReference type="SAM" id="Coils"/>
    </source>
</evidence>
<keyword evidence="5" id="KW-0808">Transferase</keyword>
<keyword evidence="10 14" id="KW-1133">Transmembrane helix</keyword>
<evidence type="ECO:0000256" key="13">
    <source>
        <dbReference type="SAM" id="MobiDB-lite"/>
    </source>
</evidence>
<evidence type="ECO:0000256" key="10">
    <source>
        <dbReference type="ARBA" id="ARBA00022989"/>
    </source>
</evidence>
<keyword evidence="7" id="KW-0547">Nucleotide-binding</keyword>
<evidence type="ECO:0000313" key="17">
    <source>
        <dbReference type="EMBL" id="QPI58573.1"/>
    </source>
</evidence>
<evidence type="ECO:0000259" key="16">
    <source>
        <dbReference type="PROSITE" id="PS50885"/>
    </source>
</evidence>
<comment type="catalytic activity">
    <reaction evidence="1">
        <text>ATP + protein L-histidine = ADP + protein N-phospho-L-histidine.</text>
        <dbReference type="EC" id="2.7.13.3"/>
    </reaction>
</comment>
<dbReference type="Gene3D" id="3.30.565.10">
    <property type="entry name" value="Histidine kinase-like ATPase, C-terminal domain"/>
    <property type="match status" value="1"/>
</dbReference>
<feature type="coiled-coil region" evidence="12">
    <location>
        <begin position="387"/>
        <end position="421"/>
    </location>
</feature>
<dbReference type="InterPro" id="IPR003660">
    <property type="entry name" value="HAMP_dom"/>
</dbReference>
<feature type="compositionally biased region" description="Low complexity" evidence="13">
    <location>
        <begin position="986"/>
        <end position="999"/>
    </location>
</feature>
<feature type="compositionally biased region" description="Basic and acidic residues" evidence="13">
    <location>
        <begin position="1075"/>
        <end position="1095"/>
    </location>
</feature>
<feature type="compositionally biased region" description="Basic residues" evidence="13">
    <location>
        <begin position="735"/>
        <end position="778"/>
    </location>
</feature>
<evidence type="ECO:0000256" key="2">
    <source>
        <dbReference type="ARBA" id="ARBA00004370"/>
    </source>
</evidence>
<dbReference type="PROSITE" id="PS50109">
    <property type="entry name" value="HIS_KIN"/>
    <property type="match status" value="1"/>
</dbReference>
<accession>A0ABX6WAV5</accession>
<dbReference type="SMART" id="SM00387">
    <property type="entry name" value="HATPase_c"/>
    <property type="match status" value="1"/>
</dbReference>
<keyword evidence="18" id="KW-1185">Reference proteome</keyword>
<dbReference type="PANTHER" id="PTHR44936:SF9">
    <property type="entry name" value="SENSOR PROTEIN CREC"/>
    <property type="match status" value="1"/>
</dbReference>
<keyword evidence="4" id="KW-0597">Phosphoprotein</keyword>
<evidence type="ECO:0000256" key="8">
    <source>
        <dbReference type="ARBA" id="ARBA00022777"/>
    </source>
</evidence>
<keyword evidence="12" id="KW-0175">Coiled coil</keyword>
<evidence type="ECO:0000256" key="4">
    <source>
        <dbReference type="ARBA" id="ARBA00022553"/>
    </source>
</evidence>
<keyword evidence="11" id="KW-0902">Two-component regulatory system</keyword>
<dbReference type="SUPFAM" id="SSF55874">
    <property type="entry name" value="ATPase domain of HSP90 chaperone/DNA topoisomerase II/histidine kinase"/>
    <property type="match status" value="1"/>
</dbReference>
<keyword evidence="8" id="KW-0418">Kinase</keyword>
<keyword evidence="6 14" id="KW-0812">Transmembrane</keyword>
<dbReference type="PROSITE" id="PS50885">
    <property type="entry name" value="HAMP"/>
    <property type="match status" value="1"/>
</dbReference>
<dbReference type="PANTHER" id="PTHR44936">
    <property type="entry name" value="SENSOR PROTEIN CREC"/>
    <property type="match status" value="1"/>
</dbReference>
<keyword evidence="14" id="KW-0472">Membrane</keyword>
<protein>
    <recommendedName>
        <fullName evidence="3">histidine kinase</fullName>
        <ecNumber evidence="3">2.7.13.3</ecNumber>
    </recommendedName>
</protein>
<dbReference type="Proteomes" id="UP000663421">
    <property type="component" value="Chromosome"/>
</dbReference>
<dbReference type="EC" id="2.7.13.3" evidence="3"/>